<proteinExistence type="predicted"/>
<dbReference type="Proteomes" id="UP000274578">
    <property type="component" value="Chromosome 1"/>
</dbReference>
<dbReference type="EMBL" id="LR134384">
    <property type="protein sequence ID" value="VEH16469.1"/>
    <property type="molecule type" value="Genomic_DNA"/>
</dbReference>
<dbReference type="GeneID" id="85013229"/>
<evidence type="ECO:0000313" key="3">
    <source>
        <dbReference type="Proteomes" id="UP000274578"/>
    </source>
</evidence>
<sequence>MNLKSSFCILVFTLSLCTLACSSTDIQPQEISKQEFDKAFKQYQTYNLIADTNAVDSATRVRMTHEIKQLYGKWKEHINIFQVGKIHETKEYMAIVVGVTGEFFINLFDKSVQLIPVDSASYNRLPMEYHAYSKAGLWAGEDWWEDAGEPPLNILVRKHETGKLKTICTVKDSTLCFPHAWEAKSIEALRRFIFWGADNTLYLMCYRYNKAEKQQRQSTPKDSLRPYVYMKIKVNENTHASASYPK</sequence>
<dbReference type="KEGG" id="poc:NCTC13071_02494"/>
<organism evidence="2 3">
    <name type="scientific">Segatella oris</name>
    <dbReference type="NCBI Taxonomy" id="28135"/>
    <lineage>
        <taxon>Bacteria</taxon>
        <taxon>Pseudomonadati</taxon>
        <taxon>Bacteroidota</taxon>
        <taxon>Bacteroidia</taxon>
        <taxon>Bacteroidales</taxon>
        <taxon>Prevotellaceae</taxon>
        <taxon>Segatella</taxon>
    </lineage>
</organism>
<reference evidence="2 3" key="1">
    <citation type="submission" date="2018-12" db="EMBL/GenBank/DDBJ databases">
        <authorList>
            <consortium name="Pathogen Informatics"/>
        </authorList>
    </citation>
    <scope>NUCLEOTIDE SEQUENCE [LARGE SCALE GENOMIC DNA]</scope>
    <source>
        <strain evidence="2 3">NCTC13071</strain>
    </source>
</reference>
<accession>A0A3S5EPG2</accession>
<gene>
    <name evidence="2" type="ORF">NCTC13071_02494</name>
</gene>
<keyword evidence="1" id="KW-0732">Signal</keyword>
<protein>
    <recommendedName>
        <fullName evidence="4">DUF4468 domain-containing protein</fullName>
    </recommendedName>
</protein>
<dbReference type="RefSeq" id="WP_025879703.1">
    <property type="nucleotide sequence ID" value="NZ_LR134384.1"/>
</dbReference>
<name>A0A3S5EPG2_9BACT</name>
<dbReference type="AlphaFoldDB" id="A0A3S5EPG2"/>
<evidence type="ECO:0008006" key="4">
    <source>
        <dbReference type="Google" id="ProtNLM"/>
    </source>
</evidence>
<feature type="signal peptide" evidence="1">
    <location>
        <begin position="1"/>
        <end position="20"/>
    </location>
</feature>
<feature type="chain" id="PRO_5018636955" description="DUF4468 domain-containing protein" evidence="1">
    <location>
        <begin position="21"/>
        <end position="246"/>
    </location>
</feature>
<evidence type="ECO:0000313" key="2">
    <source>
        <dbReference type="EMBL" id="VEH16469.1"/>
    </source>
</evidence>
<evidence type="ECO:0000256" key="1">
    <source>
        <dbReference type="SAM" id="SignalP"/>
    </source>
</evidence>